<evidence type="ECO:0000256" key="1">
    <source>
        <dbReference type="SAM" id="MobiDB-lite"/>
    </source>
</evidence>
<evidence type="ECO:0000313" key="2">
    <source>
        <dbReference type="EMBL" id="ANN16227.1"/>
    </source>
</evidence>
<name>A0A193BVH8_AMYOR</name>
<evidence type="ECO:0000313" key="3">
    <source>
        <dbReference type="Proteomes" id="UP000093695"/>
    </source>
</evidence>
<feature type="compositionally biased region" description="Basic and acidic residues" evidence="1">
    <location>
        <begin position="66"/>
        <end position="83"/>
    </location>
</feature>
<dbReference type="RefSeq" id="WP_044851576.1">
    <property type="nucleotide sequence ID" value="NZ_CP016174.1"/>
</dbReference>
<dbReference type="KEGG" id="aori:SD37_11625"/>
<dbReference type="AlphaFoldDB" id="A0A193BVH8"/>
<dbReference type="STRING" id="31958.SD37_11625"/>
<reference evidence="2 3" key="1">
    <citation type="journal article" date="2015" name="Genome Announc.">
        <title>Draft Genome Sequence of Norvancomycin-Producing Strain Amycolatopsis orientalis CPCC200066.</title>
        <authorList>
            <person name="Lei X."/>
            <person name="Yuan F."/>
            <person name="Shi Y."/>
            <person name="Li X."/>
            <person name="Wang L."/>
            <person name="Hong B."/>
        </authorList>
    </citation>
    <scope>NUCLEOTIDE SEQUENCE [LARGE SCALE GENOMIC DNA]</scope>
    <source>
        <strain evidence="2 3">B-37</strain>
    </source>
</reference>
<organism evidence="2 3">
    <name type="scientific">Amycolatopsis orientalis</name>
    <name type="common">Nocardia orientalis</name>
    <dbReference type="NCBI Taxonomy" id="31958"/>
    <lineage>
        <taxon>Bacteria</taxon>
        <taxon>Bacillati</taxon>
        <taxon>Actinomycetota</taxon>
        <taxon>Actinomycetes</taxon>
        <taxon>Pseudonocardiales</taxon>
        <taxon>Pseudonocardiaceae</taxon>
        <taxon>Amycolatopsis</taxon>
    </lineage>
</organism>
<proteinExistence type="predicted"/>
<accession>A0A193BVH8</accession>
<keyword evidence="3" id="KW-1185">Reference proteome</keyword>
<protein>
    <submittedName>
        <fullName evidence="2">Uncharacterized protein</fullName>
    </submittedName>
</protein>
<feature type="region of interest" description="Disordered" evidence="1">
    <location>
        <begin position="48"/>
        <end position="99"/>
    </location>
</feature>
<dbReference type="EMBL" id="CP016174">
    <property type="protein sequence ID" value="ANN16227.1"/>
    <property type="molecule type" value="Genomic_DNA"/>
</dbReference>
<dbReference type="Proteomes" id="UP000093695">
    <property type="component" value="Chromosome"/>
</dbReference>
<sequence length="221" mass="24709">MTDDRFDHCLVCEKPSTRYGCSDCRNRVGQMLRDLELYTTEFLPLMTQPARGQTGRMSPGYGSRSPARDDVLTALDPRSRPGDVDEDGEAILRSPDDAGSWPRSLTSSAVTIAKWIAEERDELRPRSFGGALDYIRNLLWWLAGRSDFDELFDDVAELHRQARELSGDRPQKPLGECLNVTCDGTVRWGGPGKPAQCGVCRRTYDGLDWVRLAVANNLEVA</sequence>
<gene>
    <name evidence="2" type="ORF">SD37_11625</name>
</gene>